<proteinExistence type="predicted"/>
<keyword evidence="1" id="KW-0175">Coiled coil</keyword>
<dbReference type="PROSITE" id="PS50293">
    <property type="entry name" value="TPR_REGION"/>
    <property type="match status" value="1"/>
</dbReference>
<reference evidence="4" key="1">
    <citation type="submission" date="2017-03" db="EMBL/GenBank/DDBJ databases">
        <title>Phytopthora megakarya and P. palmivora, two closely related causual agents of cacao black pod achieved similar genome size and gene model numbers by different mechanisms.</title>
        <authorList>
            <person name="Ali S."/>
            <person name="Shao J."/>
            <person name="Larry D.J."/>
            <person name="Kronmiller B."/>
            <person name="Shen D."/>
            <person name="Strem M.D."/>
            <person name="Melnick R.L."/>
            <person name="Guiltinan M.J."/>
            <person name="Tyler B.M."/>
            <person name="Meinhardt L.W."/>
            <person name="Bailey B.A."/>
        </authorList>
    </citation>
    <scope>NUCLEOTIDE SEQUENCE [LARGE SCALE GENOMIC DNA]</scope>
    <source>
        <strain evidence="4">zdho120</strain>
    </source>
</reference>
<evidence type="ECO:0000256" key="1">
    <source>
        <dbReference type="SAM" id="Coils"/>
    </source>
</evidence>
<feature type="non-terminal residue" evidence="3">
    <location>
        <position position="230"/>
    </location>
</feature>
<protein>
    <submittedName>
        <fullName evidence="3">Uncharacterized protein</fullName>
    </submittedName>
</protein>
<evidence type="ECO:0000256" key="2">
    <source>
        <dbReference type="SAM" id="MobiDB-lite"/>
    </source>
</evidence>
<dbReference type="Gene3D" id="1.25.40.10">
    <property type="entry name" value="Tetratricopeptide repeat domain"/>
    <property type="match status" value="1"/>
</dbReference>
<dbReference type="SUPFAM" id="SSF48452">
    <property type="entry name" value="TPR-like"/>
    <property type="match status" value="1"/>
</dbReference>
<feature type="compositionally biased region" description="Basic and acidic residues" evidence="2">
    <location>
        <begin position="60"/>
        <end position="97"/>
    </location>
</feature>
<feature type="region of interest" description="Disordered" evidence="2">
    <location>
        <begin position="46"/>
        <end position="116"/>
    </location>
</feature>
<dbReference type="Proteomes" id="UP000198211">
    <property type="component" value="Unassembled WGS sequence"/>
</dbReference>
<evidence type="ECO:0000313" key="3">
    <source>
        <dbReference type="EMBL" id="OWY95408.1"/>
    </source>
</evidence>
<keyword evidence="4" id="KW-1185">Reference proteome</keyword>
<gene>
    <name evidence="3" type="ORF">PHMEG_00034593</name>
</gene>
<sequence length="230" mass="27412">MDPIKALDMEHRSGISQEEVDNFAERMDMIARAVDDIKNGTFDPLQCNIPGYKTPEQEEVERQGRAKREAENRQREEALKLKEKQEEQDNWWHKAELRNSTSGVAENEENKDEMNKSERWANRILAAYKTRDANDYSLWNQWEPEDPVSKQEKAEREAELEKLRNREFENNNPEFCNQFKKDMEERQRSQEQKARTAELLKQKGNRFYRKKQYNDAIGSYKEALMVSPFN</sequence>
<dbReference type="InterPro" id="IPR011990">
    <property type="entry name" value="TPR-like_helical_dom_sf"/>
</dbReference>
<dbReference type="AlphaFoldDB" id="A0A225UR12"/>
<dbReference type="EMBL" id="NBNE01012977">
    <property type="protein sequence ID" value="OWY95408.1"/>
    <property type="molecule type" value="Genomic_DNA"/>
</dbReference>
<organism evidence="3 4">
    <name type="scientific">Phytophthora megakarya</name>
    <dbReference type="NCBI Taxonomy" id="4795"/>
    <lineage>
        <taxon>Eukaryota</taxon>
        <taxon>Sar</taxon>
        <taxon>Stramenopiles</taxon>
        <taxon>Oomycota</taxon>
        <taxon>Peronosporomycetes</taxon>
        <taxon>Peronosporales</taxon>
        <taxon>Peronosporaceae</taxon>
        <taxon>Phytophthora</taxon>
    </lineage>
</organism>
<name>A0A225UR12_9STRA</name>
<comment type="caution">
    <text evidence="3">The sequence shown here is derived from an EMBL/GenBank/DDBJ whole genome shotgun (WGS) entry which is preliminary data.</text>
</comment>
<feature type="coiled-coil region" evidence="1">
    <location>
        <begin position="151"/>
        <end position="200"/>
    </location>
</feature>
<dbReference type="STRING" id="4795.A0A225UR12"/>
<evidence type="ECO:0000313" key="4">
    <source>
        <dbReference type="Proteomes" id="UP000198211"/>
    </source>
</evidence>
<accession>A0A225UR12</accession>
<dbReference type="OrthoDB" id="629492at2759"/>